<dbReference type="EC" id="2.7.4.3" evidence="9"/>
<dbReference type="KEGG" id="hgl:106007688"/>
<comment type="catalytic activity">
    <reaction evidence="9">
        <text>ATP + H2O = ADP + phosphate + H(+)</text>
        <dbReference type="Rhea" id="RHEA:13065"/>
        <dbReference type="ChEBI" id="CHEBI:15377"/>
        <dbReference type="ChEBI" id="CHEBI:15378"/>
        <dbReference type="ChEBI" id="CHEBI:30616"/>
        <dbReference type="ChEBI" id="CHEBI:43474"/>
        <dbReference type="ChEBI" id="CHEBI:456216"/>
    </reaction>
</comment>
<reference evidence="11" key="1">
    <citation type="submission" date="2025-08" db="UniProtKB">
        <authorList>
            <consortium name="RefSeq"/>
        </authorList>
    </citation>
    <scope>IDENTIFICATION</scope>
</reference>
<evidence type="ECO:0000256" key="2">
    <source>
        <dbReference type="ARBA" id="ARBA00022517"/>
    </source>
</evidence>
<dbReference type="AlphaFoldDB" id="A0AAX6QL59"/>
<evidence type="ECO:0000313" key="10">
    <source>
        <dbReference type="Proteomes" id="UP000694906"/>
    </source>
</evidence>
<sequence>MVLLNILITGTPGVGKTTLGKELASRSGLKYINVGNVAQEGALYNGYDEVYECPILDEEKVVDELENQMAEGGVIVDYRGCDFFPERWFHAVFVLRTDNSILFKRLETRGYNEKKLGDNIECEIFQVLYEEAMLSYKEDIMHQLPKNMPDELEDNINQILRWTEQWVKAHNPCLVTWWCLFAHLVDTASKYL</sequence>
<feature type="binding site" evidence="9">
    <location>
        <position position="13"/>
    </location>
    <ligand>
        <name>ATP</name>
        <dbReference type="ChEBI" id="CHEBI:30616"/>
    </ligand>
</feature>
<protein>
    <recommendedName>
        <fullName evidence="9">Adenylate kinase isoenzyme 6</fullName>
        <shortName evidence="9">AK6</shortName>
        <ecNumber evidence="9">2.7.4.3</ecNumber>
    </recommendedName>
    <alternativeName>
        <fullName evidence="9">Coilin-interacting nuclear ATPase protein</fullName>
    </alternativeName>
    <alternativeName>
        <fullName evidence="9">Dual activity adenylate kinase/ATPase</fullName>
        <shortName evidence="9">AK/ATPase</shortName>
    </alternativeName>
</protein>
<feature type="binding site" evidence="9">
    <location>
        <position position="109"/>
    </location>
    <ligand>
        <name>ATP</name>
        <dbReference type="ChEBI" id="CHEBI:30616"/>
    </ligand>
</feature>
<comment type="function">
    <text evidence="9">Broad-specificity nucleoside monophosphate (NMP) kinase that catalyzes the reversible transfer of the terminal phosphate group between nucleoside triphosphates and monophosphates. Has also ATPase activity. Involved in the late cytoplasmic maturation steps of the 40S ribosomal particles, specifically 18S rRNA maturation. While NMP activity is not required for ribosome maturation, ATPase activity is. Associates transiently with small ribosomal subunit protein uS11. ATP hydrolysis breaks the interaction with uS11. May temporarily remove uS11 from the ribosome to enable a conformational change of the ribosomal RNA that is needed for the final maturation step of the small ribosomal subunit. Its NMP activity may have a role in nuclear energy homeostasis. May be involved in regulation of Cajal body (CB) formation.</text>
</comment>
<keyword evidence="4 9" id="KW-0808">Transferase</keyword>
<dbReference type="RefSeq" id="XP_012920673.1">
    <property type="nucleotide sequence ID" value="XM_013065219.2"/>
</dbReference>
<evidence type="ECO:0000256" key="1">
    <source>
        <dbReference type="ARBA" id="ARBA00022490"/>
    </source>
</evidence>
<dbReference type="Proteomes" id="UP000694906">
    <property type="component" value="Unplaced"/>
</dbReference>
<dbReference type="Gene3D" id="3.40.50.300">
    <property type="entry name" value="P-loop containing nucleotide triphosphate hydrolases"/>
    <property type="match status" value="1"/>
</dbReference>
<dbReference type="GO" id="GO:0005737">
    <property type="term" value="C:cytoplasm"/>
    <property type="evidence" value="ECO:0007669"/>
    <property type="project" value="UniProtKB-SubCell"/>
</dbReference>
<dbReference type="GO" id="GO:0005524">
    <property type="term" value="F:ATP binding"/>
    <property type="evidence" value="ECO:0007669"/>
    <property type="project" value="UniProtKB-KW"/>
</dbReference>
<organism evidence="10 11">
    <name type="scientific">Heterocephalus glaber</name>
    <name type="common">Naked mole rat</name>
    <dbReference type="NCBI Taxonomy" id="10181"/>
    <lineage>
        <taxon>Eukaryota</taxon>
        <taxon>Metazoa</taxon>
        <taxon>Chordata</taxon>
        <taxon>Craniata</taxon>
        <taxon>Vertebrata</taxon>
        <taxon>Euteleostomi</taxon>
        <taxon>Mammalia</taxon>
        <taxon>Eutheria</taxon>
        <taxon>Euarchontoglires</taxon>
        <taxon>Glires</taxon>
        <taxon>Rodentia</taxon>
        <taxon>Hystricomorpha</taxon>
        <taxon>Bathyergidae</taxon>
        <taxon>Heterocephalus</taxon>
    </lineage>
</organism>
<evidence type="ECO:0000256" key="3">
    <source>
        <dbReference type="ARBA" id="ARBA00022552"/>
    </source>
</evidence>
<feature type="region of interest" description="NMPbind" evidence="9">
    <location>
        <begin position="33"/>
        <end position="56"/>
    </location>
</feature>
<name>A0AAX6QL59_HETGA</name>
<dbReference type="PANTHER" id="PTHR12595">
    <property type="entry name" value="POS9-ACTIVATING FACTOR FAP7-RELATED"/>
    <property type="match status" value="1"/>
</dbReference>
<evidence type="ECO:0000256" key="7">
    <source>
        <dbReference type="ARBA" id="ARBA00022840"/>
    </source>
</evidence>
<accession>A0AAX6QL59</accession>
<evidence type="ECO:0000313" key="11">
    <source>
        <dbReference type="RefSeq" id="XP_012920673.1"/>
    </source>
</evidence>
<dbReference type="FunFam" id="3.40.50.300:FF:003001">
    <property type="entry name" value="Adenylate kinase isoenzyme 6"/>
    <property type="match status" value="1"/>
</dbReference>
<feature type="region of interest" description="LID" evidence="9">
    <location>
        <begin position="108"/>
        <end position="118"/>
    </location>
</feature>
<dbReference type="GO" id="GO:0015030">
    <property type="term" value="C:Cajal body"/>
    <property type="evidence" value="ECO:0007669"/>
    <property type="project" value="UniProtKB-SubCell"/>
</dbReference>
<keyword evidence="10" id="KW-1185">Reference proteome</keyword>
<evidence type="ECO:0000256" key="8">
    <source>
        <dbReference type="ARBA" id="ARBA00023242"/>
    </source>
</evidence>
<evidence type="ECO:0000256" key="4">
    <source>
        <dbReference type="ARBA" id="ARBA00022679"/>
    </source>
</evidence>
<dbReference type="GO" id="GO:0006364">
    <property type="term" value="P:rRNA processing"/>
    <property type="evidence" value="ECO:0007669"/>
    <property type="project" value="UniProtKB-KW"/>
</dbReference>
<comment type="similarity">
    <text evidence="9">Belongs to the adenylate kinase family. AK6 subfamily.</text>
</comment>
<comment type="subunit">
    <text evidence="9">Monomer and homodimer. Interacts with small ribosomal subunit protein uS11. Not a structural component of 43S pre-ribosomes, but transiently interacts with them by binding to uS11. Interacts with COIL (via C-terminus).</text>
</comment>
<dbReference type="Pfam" id="PF13238">
    <property type="entry name" value="AAA_18"/>
    <property type="match status" value="1"/>
</dbReference>
<dbReference type="GeneID" id="106007688"/>
<feature type="binding site" evidence="9">
    <location>
        <position position="17"/>
    </location>
    <ligand>
        <name>ATP</name>
        <dbReference type="ChEBI" id="CHEBI:30616"/>
    </ligand>
</feature>
<evidence type="ECO:0000256" key="6">
    <source>
        <dbReference type="ARBA" id="ARBA00022777"/>
    </source>
</evidence>
<keyword evidence="7 9" id="KW-0067">ATP-binding</keyword>
<dbReference type="HAMAP" id="MF_00039">
    <property type="entry name" value="Adenylate_kinase_AK6"/>
    <property type="match status" value="1"/>
</dbReference>
<dbReference type="GO" id="GO:0016887">
    <property type="term" value="F:ATP hydrolysis activity"/>
    <property type="evidence" value="ECO:0007669"/>
    <property type="project" value="UniProtKB-UniRule"/>
</dbReference>
<comment type="catalytic activity">
    <reaction evidence="9">
        <text>AMP + ATP = 2 ADP</text>
        <dbReference type="Rhea" id="RHEA:12973"/>
        <dbReference type="ChEBI" id="CHEBI:30616"/>
        <dbReference type="ChEBI" id="CHEBI:456215"/>
        <dbReference type="ChEBI" id="CHEBI:456216"/>
        <dbReference type="EC" id="2.7.4.3"/>
    </reaction>
</comment>
<keyword evidence="8 9" id="KW-0539">Nucleus</keyword>
<dbReference type="SUPFAM" id="SSF52540">
    <property type="entry name" value="P-loop containing nucleoside triphosphate hydrolases"/>
    <property type="match status" value="1"/>
</dbReference>
<feature type="binding site" evidence="9">
    <location>
        <position position="15"/>
    </location>
    <ligand>
        <name>ATP</name>
        <dbReference type="ChEBI" id="CHEBI:30616"/>
    </ligand>
</feature>
<dbReference type="GO" id="GO:0042274">
    <property type="term" value="P:ribosomal small subunit biogenesis"/>
    <property type="evidence" value="ECO:0007669"/>
    <property type="project" value="UniProtKB-UniRule"/>
</dbReference>
<dbReference type="InterPro" id="IPR020618">
    <property type="entry name" value="Adenyl_kinase_AK6"/>
</dbReference>
<keyword evidence="5 9" id="KW-0547">Nucleotide-binding</keyword>
<dbReference type="InterPro" id="IPR027417">
    <property type="entry name" value="P-loop_NTPase"/>
</dbReference>
<comment type="subcellular location">
    <subcellularLocation>
        <location evidence="9">Cytoplasm</location>
    </subcellularLocation>
    <subcellularLocation>
        <location evidence="9">Nucleus</location>
        <location evidence="9">Nucleoplasm</location>
    </subcellularLocation>
    <subcellularLocation>
        <location evidence="9">Nucleus</location>
        <location evidence="9">Cajal body</location>
    </subcellularLocation>
    <text evidence="9">Displays widespread diffuse nucleoplasmic distribution but not detected in nucleoli. Detected in Cajal bodies but not in all cells.</text>
</comment>
<feature type="binding site" evidence="9">
    <location>
        <position position="18"/>
    </location>
    <ligand>
        <name>ATP</name>
        <dbReference type="ChEBI" id="CHEBI:30616"/>
    </ligand>
</feature>
<feature type="binding site" evidence="9">
    <location>
        <position position="16"/>
    </location>
    <ligand>
        <name>ATP</name>
        <dbReference type="ChEBI" id="CHEBI:30616"/>
    </ligand>
</feature>
<evidence type="ECO:0000256" key="5">
    <source>
        <dbReference type="ARBA" id="ARBA00022741"/>
    </source>
</evidence>
<keyword evidence="2 9" id="KW-0690">Ribosome biogenesis</keyword>
<keyword evidence="3 9" id="KW-0698">rRNA processing</keyword>
<comment type="caution">
    <text evidence="9">Lacks conserved residue(s) required for the propagation of feature annotation.</text>
</comment>
<keyword evidence="1 9" id="KW-0963">Cytoplasm</keyword>
<dbReference type="PANTHER" id="PTHR12595:SF0">
    <property type="entry name" value="ADENYLATE KINASE ISOENZYME 6"/>
    <property type="match status" value="1"/>
</dbReference>
<dbReference type="GO" id="GO:0004017">
    <property type="term" value="F:AMP kinase activity"/>
    <property type="evidence" value="ECO:0007669"/>
    <property type="project" value="UniProtKB-UniRule"/>
</dbReference>
<proteinExistence type="inferred from homology"/>
<keyword evidence="6 9" id="KW-0418">Kinase</keyword>
<evidence type="ECO:0000256" key="9">
    <source>
        <dbReference type="HAMAP-Rule" id="MF_03173"/>
    </source>
</evidence>
<gene>
    <name evidence="11" type="primary">LOC106007688</name>
    <name evidence="9" type="synonym">AK6</name>
    <name evidence="9" type="synonym">CINAP</name>
</gene>